<dbReference type="AlphaFoldDB" id="A0A916X128"/>
<organism evidence="1 2">
    <name type="scientific">Roseibium aquae</name>
    <dbReference type="NCBI Taxonomy" id="1323746"/>
    <lineage>
        <taxon>Bacteria</taxon>
        <taxon>Pseudomonadati</taxon>
        <taxon>Pseudomonadota</taxon>
        <taxon>Alphaproteobacteria</taxon>
        <taxon>Hyphomicrobiales</taxon>
        <taxon>Stappiaceae</taxon>
        <taxon>Roseibium</taxon>
    </lineage>
</organism>
<dbReference type="InterPro" id="IPR020027">
    <property type="entry name" value="Pseudamin_synth-assoc_MeTrfase"/>
</dbReference>
<reference evidence="1" key="1">
    <citation type="journal article" date="2014" name="Int. J. Syst. Evol. Microbiol.">
        <title>Complete genome sequence of Corynebacterium casei LMG S-19264T (=DSM 44701T), isolated from a smear-ripened cheese.</title>
        <authorList>
            <consortium name="US DOE Joint Genome Institute (JGI-PGF)"/>
            <person name="Walter F."/>
            <person name="Albersmeier A."/>
            <person name="Kalinowski J."/>
            <person name="Ruckert C."/>
        </authorList>
    </citation>
    <scope>NUCLEOTIDE SEQUENCE</scope>
    <source>
        <strain evidence="1">CGMCC 1.12426</strain>
    </source>
</reference>
<sequence length="222" mass="24779">MSTGDRPTRTDQASNAPVAATYATDQETFWAGEFGDDYISRNQSDVFFHRKVAVWARMLGSAHGVGSIMEFGCNIGLNLLAIHKLTPSVTLHAHEINATAAKRAAELGIASIHRGSILEPMKGEPVDLTFTSGVLIHIAPDQLDKVYTNLVRMSRRYVLVAEYYNPTPVTVPYRGHEDRLFKRDFAGDLIDGYGLKLVDYGFVYHRDNMAPLDDSTWFLLEK</sequence>
<evidence type="ECO:0008006" key="3">
    <source>
        <dbReference type="Google" id="ProtNLM"/>
    </source>
</evidence>
<dbReference type="EMBL" id="BMFA01000004">
    <property type="protein sequence ID" value="GGB45386.1"/>
    <property type="molecule type" value="Genomic_DNA"/>
</dbReference>
<dbReference type="OrthoDB" id="7184189at2"/>
<evidence type="ECO:0000313" key="1">
    <source>
        <dbReference type="EMBL" id="GGB45386.1"/>
    </source>
</evidence>
<dbReference type="SUPFAM" id="SSF53335">
    <property type="entry name" value="S-adenosyl-L-methionine-dependent methyltransferases"/>
    <property type="match status" value="1"/>
</dbReference>
<reference evidence="1" key="2">
    <citation type="submission" date="2020-09" db="EMBL/GenBank/DDBJ databases">
        <authorList>
            <person name="Sun Q."/>
            <person name="Zhou Y."/>
        </authorList>
    </citation>
    <scope>NUCLEOTIDE SEQUENCE</scope>
    <source>
        <strain evidence="1">CGMCC 1.12426</strain>
    </source>
</reference>
<dbReference type="RefSeq" id="WP_150495604.1">
    <property type="nucleotide sequence ID" value="NZ_BMFA01000004.1"/>
</dbReference>
<protein>
    <recommendedName>
        <fullName evidence="3">Pseudaminic acid biosynthesis-associated methylase</fullName>
    </recommendedName>
</protein>
<dbReference type="NCBIfam" id="TIGR03587">
    <property type="entry name" value="Pse_Me-ase"/>
    <property type="match status" value="1"/>
</dbReference>
<dbReference type="InterPro" id="IPR029063">
    <property type="entry name" value="SAM-dependent_MTases_sf"/>
</dbReference>
<name>A0A916X128_9HYPH</name>
<gene>
    <name evidence="1" type="ORF">GCM10011316_16780</name>
</gene>
<comment type="caution">
    <text evidence="1">The sequence shown here is derived from an EMBL/GenBank/DDBJ whole genome shotgun (WGS) entry which is preliminary data.</text>
</comment>
<proteinExistence type="predicted"/>
<dbReference type="Gene3D" id="3.40.50.150">
    <property type="entry name" value="Vaccinia Virus protein VP39"/>
    <property type="match status" value="1"/>
</dbReference>
<evidence type="ECO:0000313" key="2">
    <source>
        <dbReference type="Proteomes" id="UP000605148"/>
    </source>
</evidence>
<dbReference type="Proteomes" id="UP000605148">
    <property type="component" value="Unassembled WGS sequence"/>
</dbReference>
<keyword evidence="2" id="KW-1185">Reference proteome</keyword>
<accession>A0A916X128</accession>